<name>A0A9P0D1V1_9CUCU</name>
<protein>
    <recommendedName>
        <fullName evidence="3">Transposase</fullName>
    </recommendedName>
</protein>
<organism evidence="1 2">
    <name type="scientific">Psylliodes chrysocephalus</name>
    <dbReference type="NCBI Taxonomy" id="3402493"/>
    <lineage>
        <taxon>Eukaryota</taxon>
        <taxon>Metazoa</taxon>
        <taxon>Ecdysozoa</taxon>
        <taxon>Arthropoda</taxon>
        <taxon>Hexapoda</taxon>
        <taxon>Insecta</taxon>
        <taxon>Pterygota</taxon>
        <taxon>Neoptera</taxon>
        <taxon>Endopterygota</taxon>
        <taxon>Coleoptera</taxon>
        <taxon>Polyphaga</taxon>
        <taxon>Cucujiformia</taxon>
        <taxon>Chrysomeloidea</taxon>
        <taxon>Chrysomelidae</taxon>
        <taxon>Galerucinae</taxon>
        <taxon>Alticini</taxon>
        <taxon>Psylliodes</taxon>
    </lineage>
</organism>
<dbReference type="Gene3D" id="3.30.420.10">
    <property type="entry name" value="Ribonuclease H-like superfamily/Ribonuclease H"/>
    <property type="match status" value="1"/>
</dbReference>
<sequence>MKENPHAITETHFQEQFSVNVWAGIISNHLLGPFFLPGRLDGQSYLHFLEEKLRGLLEDVPIPLRNQMWFMHDGAPAHFSLIVRNHLNTVYPGRCIGRGGSQKWPVRSPNLNSLDLFLWGHLKTLMYQTPVNTVEDYLNECAIPCEDGRKHAY</sequence>
<dbReference type="Proteomes" id="UP001153636">
    <property type="component" value="Chromosome 5"/>
</dbReference>
<dbReference type="AlphaFoldDB" id="A0A9P0D1V1"/>
<dbReference type="PANTHER" id="PTHR47326:SF1">
    <property type="entry name" value="HTH PSQ-TYPE DOMAIN-CONTAINING PROTEIN"/>
    <property type="match status" value="1"/>
</dbReference>
<dbReference type="GO" id="GO:0003676">
    <property type="term" value="F:nucleic acid binding"/>
    <property type="evidence" value="ECO:0007669"/>
    <property type="project" value="InterPro"/>
</dbReference>
<gene>
    <name evidence="1" type="ORF">PSYICH_LOCUS10968</name>
</gene>
<reference evidence="1" key="1">
    <citation type="submission" date="2022-01" db="EMBL/GenBank/DDBJ databases">
        <authorList>
            <person name="King R."/>
        </authorList>
    </citation>
    <scope>NUCLEOTIDE SEQUENCE</scope>
</reference>
<evidence type="ECO:0000313" key="2">
    <source>
        <dbReference type="Proteomes" id="UP001153636"/>
    </source>
</evidence>
<evidence type="ECO:0000313" key="1">
    <source>
        <dbReference type="EMBL" id="CAH1110323.1"/>
    </source>
</evidence>
<evidence type="ECO:0008006" key="3">
    <source>
        <dbReference type="Google" id="ProtNLM"/>
    </source>
</evidence>
<accession>A0A9P0D1V1</accession>
<dbReference type="OrthoDB" id="6764275at2759"/>
<keyword evidence="2" id="KW-1185">Reference proteome</keyword>
<dbReference type="EMBL" id="OV651817">
    <property type="protein sequence ID" value="CAH1110323.1"/>
    <property type="molecule type" value="Genomic_DNA"/>
</dbReference>
<proteinExistence type="predicted"/>
<dbReference type="InterPro" id="IPR036397">
    <property type="entry name" value="RNaseH_sf"/>
</dbReference>
<dbReference type="PANTHER" id="PTHR47326">
    <property type="entry name" value="TRANSPOSABLE ELEMENT TC3 TRANSPOSASE-LIKE PROTEIN"/>
    <property type="match status" value="1"/>
</dbReference>